<dbReference type="SUPFAM" id="SSF54523">
    <property type="entry name" value="Pili subunits"/>
    <property type="match status" value="1"/>
</dbReference>
<dbReference type="InterPro" id="IPR012902">
    <property type="entry name" value="N_methyl_site"/>
</dbReference>
<reference evidence="1 2" key="1">
    <citation type="submission" date="2020-08" db="EMBL/GenBank/DDBJ databases">
        <title>Genomic Encyclopedia of Type Strains, Phase IV (KMG-IV): sequencing the most valuable type-strain genomes for metagenomic binning, comparative biology and taxonomic classification.</title>
        <authorList>
            <person name="Goeker M."/>
        </authorList>
    </citation>
    <scope>NUCLEOTIDE SEQUENCE [LARGE SCALE GENOMIC DNA]</scope>
    <source>
        <strain evidence="1 2">DSM 23958</strain>
    </source>
</reference>
<gene>
    <name evidence="1" type="ORF">HNQ51_003236</name>
</gene>
<accession>A0A840S662</accession>
<dbReference type="InterPro" id="IPR045584">
    <property type="entry name" value="Pilin-like"/>
</dbReference>
<dbReference type="EMBL" id="JACHHO010000006">
    <property type="protein sequence ID" value="MBB5205905.1"/>
    <property type="molecule type" value="Genomic_DNA"/>
</dbReference>
<sequence>MHRRGFNLLELAITLAVLALLLTLGSGAYNGYQQRRQLQLVAEALVRDAQAGREAALAHQRPAFLRVQGGPSNWCWGVSVAAPCDCRNAASACRVAHSQAGQHPPMRLNGDAQVEWQPQRGETTGAVQVELESVGGQRRQVQIQADGRARVCDGPC</sequence>
<proteinExistence type="predicted"/>
<dbReference type="Gene3D" id="3.55.40.10">
    <property type="entry name" value="minor pseudopilin epsh domain"/>
    <property type="match status" value="1"/>
</dbReference>
<comment type="caution">
    <text evidence="1">The sequence shown here is derived from an EMBL/GenBank/DDBJ whole genome shotgun (WGS) entry which is preliminary data.</text>
</comment>
<dbReference type="OrthoDB" id="8902346at2"/>
<keyword evidence="2" id="KW-1185">Reference proteome</keyword>
<protein>
    <submittedName>
        <fullName evidence="1">Prepilin-type N-terminal cleavage/methylation domain-containing protein</fullName>
    </submittedName>
</protein>
<dbReference type="Proteomes" id="UP000554837">
    <property type="component" value="Unassembled WGS sequence"/>
</dbReference>
<dbReference type="NCBIfam" id="TIGR02532">
    <property type="entry name" value="IV_pilin_GFxxxE"/>
    <property type="match status" value="1"/>
</dbReference>
<organism evidence="1 2">
    <name type="scientific">Inhella inkyongensis</name>
    <dbReference type="NCBI Taxonomy" id="392593"/>
    <lineage>
        <taxon>Bacteria</taxon>
        <taxon>Pseudomonadati</taxon>
        <taxon>Pseudomonadota</taxon>
        <taxon>Betaproteobacteria</taxon>
        <taxon>Burkholderiales</taxon>
        <taxon>Sphaerotilaceae</taxon>
        <taxon>Inhella</taxon>
    </lineage>
</organism>
<dbReference type="AlphaFoldDB" id="A0A840S662"/>
<name>A0A840S662_9BURK</name>
<evidence type="ECO:0000313" key="1">
    <source>
        <dbReference type="EMBL" id="MBB5205905.1"/>
    </source>
</evidence>
<dbReference type="RefSeq" id="WP_138856142.1">
    <property type="nucleotide sequence ID" value="NZ_CP040709.1"/>
</dbReference>
<evidence type="ECO:0000313" key="2">
    <source>
        <dbReference type="Proteomes" id="UP000554837"/>
    </source>
</evidence>